<keyword evidence="3" id="KW-1185">Reference proteome</keyword>
<reference evidence="2 3" key="1">
    <citation type="submission" date="2016-10" db="EMBL/GenBank/DDBJ databases">
        <title>The genome sequence of Colletotrichum fioriniae PJ7.</title>
        <authorList>
            <person name="Baroncelli R."/>
        </authorList>
    </citation>
    <scope>NUCLEOTIDE SEQUENCE [LARGE SCALE GENOMIC DNA]</scope>
    <source>
        <strain evidence="2 3">IMI 384185</strain>
    </source>
</reference>
<gene>
    <name evidence="2" type="ORF">CPAR01_12445</name>
</gene>
<proteinExistence type="predicted"/>
<accession>A0ABQ9S6F3</accession>
<dbReference type="Proteomes" id="UP001241169">
    <property type="component" value="Unassembled WGS sequence"/>
</dbReference>
<comment type="caution">
    <text evidence="2">The sequence shown here is derived from an EMBL/GenBank/DDBJ whole genome shotgun (WGS) entry which is preliminary data.</text>
</comment>
<dbReference type="GeneID" id="85380600"/>
<evidence type="ECO:0000313" key="3">
    <source>
        <dbReference type="Proteomes" id="UP001241169"/>
    </source>
</evidence>
<feature type="region of interest" description="Disordered" evidence="1">
    <location>
        <begin position="20"/>
        <end position="47"/>
    </location>
</feature>
<dbReference type="RefSeq" id="XP_060344234.1">
    <property type="nucleotide sequence ID" value="XM_060496701.1"/>
</dbReference>
<organism evidence="2 3">
    <name type="scientific">Colletotrichum paranaense</name>
    <dbReference type="NCBI Taxonomy" id="1914294"/>
    <lineage>
        <taxon>Eukaryota</taxon>
        <taxon>Fungi</taxon>
        <taxon>Dikarya</taxon>
        <taxon>Ascomycota</taxon>
        <taxon>Pezizomycotina</taxon>
        <taxon>Sordariomycetes</taxon>
        <taxon>Hypocreomycetidae</taxon>
        <taxon>Glomerellales</taxon>
        <taxon>Glomerellaceae</taxon>
        <taxon>Colletotrichum</taxon>
        <taxon>Colletotrichum acutatum species complex</taxon>
    </lineage>
</organism>
<protein>
    <submittedName>
        <fullName evidence="2">Uncharacterized protein</fullName>
    </submittedName>
</protein>
<dbReference type="EMBL" id="MOPA01000011">
    <property type="protein sequence ID" value="KAK1527887.1"/>
    <property type="molecule type" value="Genomic_DNA"/>
</dbReference>
<evidence type="ECO:0000256" key="1">
    <source>
        <dbReference type="SAM" id="MobiDB-lite"/>
    </source>
</evidence>
<sequence>MLQKGGFGARSKSIARVLSNVATREPTPPPPTWSLAQHADSSSKSGLSLSCTSAVLRQLPQMELAVSRRG</sequence>
<name>A0ABQ9S6F3_9PEZI</name>
<evidence type="ECO:0000313" key="2">
    <source>
        <dbReference type="EMBL" id="KAK1527887.1"/>
    </source>
</evidence>